<evidence type="ECO:0000313" key="4">
    <source>
        <dbReference type="Proteomes" id="UP000027586"/>
    </source>
</evidence>
<dbReference type="Proteomes" id="UP000027586">
    <property type="component" value="Unassembled WGS sequence"/>
</dbReference>
<feature type="transmembrane region" description="Helical" evidence="2">
    <location>
        <begin position="36"/>
        <end position="56"/>
    </location>
</feature>
<dbReference type="EMBL" id="CBTN010000036">
    <property type="protein sequence ID" value="CDH56246.1"/>
    <property type="molecule type" value="Genomic_DNA"/>
</dbReference>
<keyword evidence="2" id="KW-1133">Transmembrane helix</keyword>
<evidence type="ECO:0000256" key="2">
    <source>
        <dbReference type="SAM" id="Phobius"/>
    </source>
</evidence>
<keyword evidence="4" id="KW-1185">Reference proteome</keyword>
<organism evidence="3 4">
    <name type="scientific">Lichtheimia corymbifera JMRC:FSU:9682</name>
    <dbReference type="NCBI Taxonomy" id="1263082"/>
    <lineage>
        <taxon>Eukaryota</taxon>
        <taxon>Fungi</taxon>
        <taxon>Fungi incertae sedis</taxon>
        <taxon>Mucoromycota</taxon>
        <taxon>Mucoromycotina</taxon>
        <taxon>Mucoromycetes</taxon>
        <taxon>Mucorales</taxon>
        <taxon>Lichtheimiaceae</taxon>
        <taxon>Lichtheimia</taxon>
    </lineage>
</organism>
<protein>
    <submittedName>
        <fullName evidence="3">Uncharacterized protein</fullName>
    </submittedName>
</protein>
<evidence type="ECO:0000256" key="1">
    <source>
        <dbReference type="SAM" id="MobiDB-lite"/>
    </source>
</evidence>
<accession>A0A068S4T0</accession>
<feature type="region of interest" description="Disordered" evidence="1">
    <location>
        <begin position="60"/>
        <end position="88"/>
    </location>
</feature>
<dbReference type="VEuPathDB" id="FungiDB:LCOR_07318.1"/>
<evidence type="ECO:0000313" key="3">
    <source>
        <dbReference type="EMBL" id="CDH56246.1"/>
    </source>
</evidence>
<comment type="caution">
    <text evidence="3">The sequence shown here is derived from an EMBL/GenBank/DDBJ whole genome shotgun (WGS) entry which is preliminary data.</text>
</comment>
<reference evidence="3" key="1">
    <citation type="submission" date="2013-08" db="EMBL/GenBank/DDBJ databases">
        <title>Gene expansion shapes genome architecture in the human pathogen Lichtheimia corymbifera: an evolutionary genomics analysis in the ancient terrestrial Mucorales (Mucoromycotina).</title>
        <authorList>
            <person name="Schwartze V.U."/>
            <person name="Winter S."/>
            <person name="Shelest E."/>
            <person name="Marcet-Houben M."/>
            <person name="Horn F."/>
            <person name="Wehner S."/>
            <person name="Hoffmann K."/>
            <person name="Riege K."/>
            <person name="Sammeth M."/>
            <person name="Nowrousian M."/>
            <person name="Valiante V."/>
            <person name="Linde J."/>
            <person name="Jacobsen I.D."/>
            <person name="Marz M."/>
            <person name="Brakhage A.A."/>
            <person name="Gabaldon T."/>
            <person name="Bocker S."/>
            <person name="Voigt K."/>
        </authorList>
    </citation>
    <scope>NUCLEOTIDE SEQUENCE [LARGE SCALE GENOMIC DNA]</scope>
    <source>
        <strain evidence="3">FSU 9682</strain>
    </source>
</reference>
<sequence length="88" mass="9924">MTKRPWRVTACLPEYLVVTHDVCEIEPYHLCLLLGYGYLPIWIGTLAAFTTILHVMQQPKSFTNSSTTKRTSVEPSIESTRSSGYCNA</sequence>
<name>A0A068S4T0_9FUNG</name>
<gene>
    <name evidence="3" type="ORF">LCOR_07318.1</name>
</gene>
<dbReference type="AlphaFoldDB" id="A0A068S4T0"/>
<keyword evidence="2" id="KW-0472">Membrane</keyword>
<proteinExistence type="predicted"/>
<keyword evidence="2" id="KW-0812">Transmembrane</keyword>